<dbReference type="SFLD" id="SFLDG01386">
    <property type="entry name" value="main_SPASM_domain-containing"/>
    <property type="match status" value="1"/>
</dbReference>
<dbReference type="InterPro" id="IPR007197">
    <property type="entry name" value="rSAM"/>
</dbReference>
<keyword evidence="4" id="KW-0479">Metal-binding</keyword>
<dbReference type="SFLD" id="SFLDG01384">
    <property type="entry name" value="thioether_bond_formation_requi"/>
    <property type="match status" value="1"/>
</dbReference>
<dbReference type="GO" id="GO:0016491">
    <property type="term" value="F:oxidoreductase activity"/>
    <property type="evidence" value="ECO:0007669"/>
    <property type="project" value="InterPro"/>
</dbReference>
<dbReference type="PROSITE" id="PS01305">
    <property type="entry name" value="MOAA_NIFB_PQQE"/>
    <property type="match status" value="1"/>
</dbReference>
<evidence type="ECO:0000256" key="3">
    <source>
        <dbReference type="ARBA" id="ARBA00022691"/>
    </source>
</evidence>
<dbReference type="InterPro" id="IPR013785">
    <property type="entry name" value="Aldolase_TIM"/>
</dbReference>
<comment type="similarity">
    <text evidence="7">Belongs to the radical SAM superfamily. Anaerobic sulfatase-maturating enzyme family.</text>
</comment>
<dbReference type="SFLD" id="SFLDS00029">
    <property type="entry name" value="Radical_SAM"/>
    <property type="match status" value="1"/>
</dbReference>
<dbReference type="InterPro" id="IPR058240">
    <property type="entry name" value="rSAM_sf"/>
</dbReference>
<sequence>MQLSYLFFFTENAHLKQCDDCACSEATLTSFETKNYSSDTQFTAIKDNYFTKLNDEFYLGFSPYAPAGPSVLNQEAFERYQCFLQSPQPISLEIDKQFAQQNLIVPLNHTPEISDTAPSQLSVWLHVTNACNLDCAYCYIQKSSEYMDEDIGKQTIDKLFAIAQTQQFKHLRLKYAGGEALLHFKFIKKIHEYAQKIAQKEQITLSAVILSNGVAITPQMANWLKQEDIKLMISIDGIGTVHDEQRPDKRGKGSFQRIQKTIYEILLPLEIKPEISITVTGINANFIANVVEWALHNKLVFHLNLYRHPSIFPTPLLKENLTLEQQHVINGIRAAYKVIEENLPNYPFLNNLLDKMQSTAHTHTCGVGKNYVVVDHHGQFSQCQMQINQTIPSKLATAIAVLPTLATSTIRNLPIQDKTDCQTCEFRYRCTGGCPIETHRVTGRWDIKSPHCNIYKTLYPEALRLEGLRLLKLHEKL</sequence>
<dbReference type="SFLD" id="SFLDG01067">
    <property type="entry name" value="SPASM/twitch_domain_containing"/>
    <property type="match status" value="1"/>
</dbReference>
<evidence type="ECO:0000256" key="7">
    <source>
        <dbReference type="ARBA" id="ARBA00023601"/>
    </source>
</evidence>
<name>A0A2N9YBB9_9GAMM</name>
<keyword evidence="5" id="KW-0408">Iron</keyword>
<dbReference type="SUPFAM" id="SSF102114">
    <property type="entry name" value="Radical SAM enzymes"/>
    <property type="match status" value="1"/>
</dbReference>
<dbReference type="CDD" id="cd01335">
    <property type="entry name" value="Radical_SAM"/>
    <property type="match status" value="1"/>
</dbReference>
<organism evidence="9 10">
    <name type="scientific">Beggiatoa leptomitoformis</name>
    <dbReference type="NCBI Taxonomy" id="288004"/>
    <lineage>
        <taxon>Bacteria</taxon>
        <taxon>Pseudomonadati</taxon>
        <taxon>Pseudomonadota</taxon>
        <taxon>Gammaproteobacteria</taxon>
        <taxon>Thiotrichales</taxon>
        <taxon>Thiotrichaceae</taxon>
        <taxon>Beggiatoa</taxon>
    </lineage>
</organism>
<evidence type="ECO:0000256" key="2">
    <source>
        <dbReference type="ARBA" id="ARBA00022485"/>
    </source>
</evidence>
<reference evidence="10" key="1">
    <citation type="submission" date="2016-12" db="EMBL/GenBank/DDBJ databases">
        <title>Complete Genome Sequence of Beggiatoa leptomitiformis D-401.</title>
        <authorList>
            <person name="Fomenkov A."/>
            <person name="Vincze T."/>
            <person name="Grabovich M."/>
            <person name="Anton B.P."/>
            <person name="Dubinina G."/>
            <person name="Orlova M."/>
            <person name="Belousova E."/>
            <person name="Roberts R.J."/>
        </authorList>
    </citation>
    <scope>NUCLEOTIDE SEQUENCE [LARGE SCALE GENOMIC DNA]</scope>
    <source>
        <strain evidence="10">D-401</strain>
    </source>
</reference>
<keyword evidence="6" id="KW-0411">Iron-sulfur</keyword>
<dbReference type="OrthoDB" id="9782387at2"/>
<dbReference type="PANTHER" id="PTHR43273:SF3">
    <property type="entry name" value="ANAEROBIC SULFATASE-MATURATING ENZYME HOMOLOG ASLB-RELATED"/>
    <property type="match status" value="1"/>
</dbReference>
<protein>
    <submittedName>
        <fullName evidence="9">SPASM domain-containing protein</fullName>
    </submittedName>
</protein>
<evidence type="ECO:0000256" key="4">
    <source>
        <dbReference type="ARBA" id="ARBA00022723"/>
    </source>
</evidence>
<comment type="cofactor">
    <cofactor evidence="1">
        <name>[4Fe-4S] cluster</name>
        <dbReference type="ChEBI" id="CHEBI:49883"/>
    </cofactor>
</comment>
<dbReference type="GO" id="GO:0046872">
    <property type="term" value="F:metal ion binding"/>
    <property type="evidence" value="ECO:0007669"/>
    <property type="project" value="UniProtKB-KW"/>
</dbReference>
<evidence type="ECO:0000259" key="8">
    <source>
        <dbReference type="Pfam" id="PF04055"/>
    </source>
</evidence>
<keyword evidence="10" id="KW-1185">Reference proteome</keyword>
<dbReference type="RefSeq" id="WP_062148903.1">
    <property type="nucleotide sequence ID" value="NZ_CP012373.2"/>
</dbReference>
<evidence type="ECO:0000313" key="10">
    <source>
        <dbReference type="Proteomes" id="UP000234271"/>
    </source>
</evidence>
<keyword evidence="2" id="KW-0004">4Fe-4S</keyword>
<dbReference type="NCBIfam" id="TIGR04085">
    <property type="entry name" value="rSAM_more_4Fe4S"/>
    <property type="match status" value="1"/>
</dbReference>
<accession>A0A2N9YBB9</accession>
<proteinExistence type="inferred from homology"/>
<dbReference type="AlphaFoldDB" id="A0A2N9YBB9"/>
<dbReference type="Gene3D" id="3.20.20.70">
    <property type="entry name" value="Aldolase class I"/>
    <property type="match status" value="1"/>
</dbReference>
<dbReference type="InterPro" id="IPR000385">
    <property type="entry name" value="MoaA_NifB_PqqE_Fe-S-bd_CS"/>
</dbReference>
<dbReference type="GO" id="GO:0051539">
    <property type="term" value="F:4 iron, 4 sulfur cluster binding"/>
    <property type="evidence" value="ECO:0007669"/>
    <property type="project" value="UniProtKB-KW"/>
</dbReference>
<dbReference type="Proteomes" id="UP000234271">
    <property type="component" value="Chromosome"/>
</dbReference>
<feature type="domain" description="Radical SAM core" evidence="8">
    <location>
        <begin position="127"/>
        <end position="262"/>
    </location>
</feature>
<dbReference type="InterPro" id="IPR023867">
    <property type="entry name" value="Sulphatase_maturase_rSAM"/>
</dbReference>
<evidence type="ECO:0000256" key="5">
    <source>
        <dbReference type="ARBA" id="ARBA00023004"/>
    </source>
</evidence>
<gene>
    <name evidence="9" type="ORF">BLE401_02880</name>
</gene>
<dbReference type="Pfam" id="PF04055">
    <property type="entry name" value="Radical_SAM"/>
    <property type="match status" value="1"/>
</dbReference>
<evidence type="ECO:0000256" key="6">
    <source>
        <dbReference type="ARBA" id="ARBA00023014"/>
    </source>
</evidence>
<evidence type="ECO:0000313" key="9">
    <source>
        <dbReference type="EMBL" id="AUI67742.1"/>
    </source>
</evidence>
<dbReference type="PANTHER" id="PTHR43273">
    <property type="entry name" value="ANAEROBIC SULFATASE-MATURATING ENZYME HOMOLOG ASLB-RELATED"/>
    <property type="match status" value="1"/>
</dbReference>
<evidence type="ECO:0000256" key="1">
    <source>
        <dbReference type="ARBA" id="ARBA00001966"/>
    </source>
</evidence>
<keyword evidence="3" id="KW-0949">S-adenosyl-L-methionine</keyword>
<dbReference type="EMBL" id="CP018889">
    <property type="protein sequence ID" value="AUI67742.1"/>
    <property type="molecule type" value="Genomic_DNA"/>
</dbReference>
<dbReference type="InterPro" id="IPR023885">
    <property type="entry name" value="4Fe4S-binding_SPASM_dom"/>
</dbReference>